<keyword evidence="5 6" id="KW-0234">DNA repair</keyword>
<dbReference type="NCBIfam" id="TIGR00632">
    <property type="entry name" value="vsr"/>
    <property type="match status" value="1"/>
</dbReference>
<dbReference type="EC" id="3.1.-.-" evidence="6"/>
<dbReference type="AlphaFoldDB" id="A0A4U1I7G0"/>
<proteinExistence type="inferred from homology"/>
<keyword evidence="8" id="KW-1185">Reference proteome</keyword>
<comment type="function">
    <text evidence="6">May nick specific sequences that contain T:G mispairs resulting from m5C-deamination.</text>
</comment>
<dbReference type="EMBL" id="SWJE01000005">
    <property type="protein sequence ID" value="TKC89338.1"/>
    <property type="molecule type" value="Genomic_DNA"/>
</dbReference>
<name>A0A4U1I7G0_9BURK</name>
<reference evidence="7 8" key="1">
    <citation type="submission" date="2019-04" db="EMBL/GenBank/DDBJ databases">
        <title>Trinickia sp. 7GSK02, isolated from subtropical forest soil.</title>
        <authorList>
            <person name="Gao Z.-H."/>
            <person name="Qiu L.-H."/>
        </authorList>
    </citation>
    <scope>NUCLEOTIDE SEQUENCE [LARGE SCALE GENOMIC DNA]</scope>
    <source>
        <strain evidence="7 8">7GSK02</strain>
    </source>
</reference>
<dbReference type="PIRSF" id="PIRSF018267">
    <property type="entry name" value="VSR_endonuc"/>
    <property type="match status" value="1"/>
</dbReference>
<comment type="similarity">
    <text evidence="6">Belongs to the vsr family.</text>
</comment>
<dbReference type="SUPFAM" id="SSF52980">
    <property type="entry name" value="Restriction endonuclease-like"/>
    <property type="match status" value="1"/>
</dbReference>
<dbReference type="GO" id="GO:0004519">
    <property type="term" value="F:endonuclease activity"/>
    <property type="evidence" value="ECO:0007669"/>
    <property type="project" value="UniProtKB-KW"/>
</dbReference>
<comment type="caution">
    <text evidence="7">The sequence shown here is derived from an EMBL/GenBank/DDBJ whole genome shotgun (WGS) entry which is preliminary data.</text>
</comment>
<organism evidence="7 8">
    <name type="scientific">Trinickia terrae</name>
    <dbReference type="NCBI Taxonomy" id="2571161"/>
    <lineage>
        <taxon>Bacteria</taxon>
        <taxon>Pseudomonadati</taxon>
        <taxon>Pseudomonadota</taxon>
        <taxon>Betaproteobacteria</taxon>
        <taxon>Burkholderiales</taxon>
        <taxon>Burkholderiaceae</taxon>
        <taxon>Trinickia</taxon>
    </lineage>
</organism>
<evidence type="ECO:0000313" key="7">
    <source>
        <dbReference type="EMBL" id="TKC89338.1"/>
    </source>
</evidence>
<dbReference type="OrthoDB" id="9801520at2"/>
<accession>A0A4U1I7G0</accession>
<dbReference type="Proteomes" id="UP000305539">
    <property type="component" value="Unassembled WGS sequence"/>
</dbReference>
<keyword evidence="4 6" id="KW-0378">Hydrolase</keyword>
<keyword evidence="1 6" id="KW-0540">Nuclease</keyword>
<dbReference type="GO" id="GO:0006298">
    <property type="term" value="P:mismatch repair"/>
    <property type="evidence" value="ECO:0007669"/>
    <property type="project" value="UniProtKB-UniRule"/>
</dbReference>
<protein>
    <recommendedName>
        <fullName evidence="6">Very short patch repair endonuclease</fullName>
        <ecNumber evidence="6">3.1.-.-</ecNumber>
    </recommendedName>
</protein>
<evidence type="ECO:0000313" key="8">
    <source>
        <dbReference type="Proteomes" id="UP000305539"/>
    </source>
</evidence>
<evidence type="ECO:0000256" key="3">
    <source>
        <dbReference type="ARBA" id="ARBA00022763"/>
    </source>
</evidence>
<gene>
    <name evidence="7" type="primary">vsr</name>
    <name evidence="7" type="ORF">FAZ69_10315</name>
</gene>
<evidence type="ECO:0000256" key="5">
    <source>
        <dbReference type="ARBA" id="ARBA00023204"/>
    </source>
</evidence>
<dbReference type="Gene3D" id="3.40.960.10">
    <property type="entry name" value="VSR Endonuclease"/>
    <property type="match status" value="1"/>
</dbReference>
<dbReference type="Pfam" id="PF03852">
    <property type="entry name" value="Vsr"/>
    <property type="match status" value="1"/>
</dbReference>
<dbReference type="CDD" id="cd00221">
    <property type="entry name" value="Vsr"/>
    <property type="match status" value="1"/>
</dbReference>
<dbReference type="RefSeq" id="WP_136893999.1">
    <property type="nucleotide sequence ID" value="NZ_SWJE01000005.1"/>
</dbReference>
<dbReference type="GO" id="GO:0016787">
    <property type="term" value="F:hydrolase activity"/>
    <property type="evidence" value="ECO:0007669"/>
    <property type="project" value="UniProtKB-KW"/>
</dbReference>
<evidence type="ECO:0000256" key="2">
    <source>
        <dbReference type="ARBA" id="ARBA00022759"/>
    </source>
</evidence>
<keyword evidence="3 6" id="KW-0227">DNA damage</keyword>
<keyword evidence="2 6" id="KW-0255">Endonuclease</keyword>
<evidence type="ECO:0000256" key="1">
    <source>
        <dbReference type="ARBA" id="ARBA00022722"/>
    </source>
</evidence>
<dbReference type="InterPro" id="IPR004603">
    <property type="entry name" value="DNA_mismatch_endonuc_vsr"/>
</dbReference>
<evidence type="ECO:0000256" key="6">
    <source>
        <dbReference type="PIRNR" id="PIRNR018267"/>
    </source>
</evidence>
<evidence type="ECO:0000256" key="4">
    <source>
        <dbReference type="ARBA" id="ARBA00022801"/>
    </source>
</evidence>
<dbReference type="InterPro" id="IPR011335">
    <property type="entry name" value="Restrct_endonuc-II-like"/>
</dbReference>
<sequence>MTDRLNPEQRRHLMQQVKGKDTKPEMIVRSLLHRLGYRFRLHRKDLPGTPDVVFPSRRLALFVHGCFWHGHGCRIGQLPKSRLDYWGPKIAANRSRDARKEAALEQAGWRVAVVWQCELVDLDALTARLRALLDTE</sequence>